<organism evidence="3 4">
    <name type="scientific">miscellaneous Crenarchaeota group-1 archaeon SG8-32-1</name>
    <dbReference type="NCBI Taxonomy" id="1685124"/>
    <lineage>
        <taxon>Archaea</taxon>
        <taxon>Candidatus Bathyarchaeota</taxon>
        <taxon>MCG-1</taxon>
    </lineage>
</organism>
<dbReference type="Gene3D" id="3.30.110.70">
    <property type="entry name" value="Hypothetical protein apc22750. Chain B"/>
    <property type="match status" value="1"/>
</dbReference>
<dbReference type="InterPro" id="IPR002765">
    <property type="entry name" value="UPF0145_YbjQ-like"/>
</dbReference>
<gene>
    <name evidence="3" type="ORF">AC477_04800</name>
</gene>
<comment type="caution">
    <text evidence="3">The sequence shown here is derived from an EMBL/GenBank/DDBJ whole genome shotgun (WGS) entry which is preliminary data.</text>
</comment>
<comment type="similarity">
    <text evidence="1 2">Belongs to the UPF0145 family.</text>
</comment>
<evidence type="ECO:0000313" key="3">
    <source>
        <dbReference type="EMBL" id="KON30637.1"/>
    </source>
</evidence>
<evidence type="ECO:0000256" key="1">
    <source>
        <dbReference type="ARBA" id="ARBA00010751"/>
    </source>
</evidence>
<dbReference type="EMBL" id="LFWU01000119">
    <property type="protein sequence ID" value="KON30637.1"/>
    <property type="molecule type" value="Genomic_DNA"/>
</dbReference>
<name>A0A0M0BPZ0_9ARCH</name>
<proteinExistence type="inferred from homology"/>
<evidence type="ECO:0000256" key="2">
    <source>
        <dbReference type="HAMAP-Rule" id="MF_00338"/>
    </source>
</evidence>
<dbReference type="Proteomes" id="UP000037237">
    <property type="component" value="Unassembled WGS sequence"/>
</dbReference>
<dbReference type="SUPFAM" id="SSF117782">
    <property type="entry name" value="YbjQ-like"/>
    <property type="match status" value="1"/>
</dbReference>
<dbReference type="PANTHER" id="PTHR34068:SF2">
    <property type="entry name" value="UPF0145 PROTEIN SCO3412"/>
    <property type="match status" value="1"/>
</dbReference>
<dbReference type="PANTHER" id="PTHR34068">
    <property type="entry name" value="UPF0145 PROTEIN YBJQ"/>
    <property type="match status" value="1"/>
</dbReference>
<reference evidence="3 4" key="1">
    <citation type="submission" date="2015-06" db="EMBL/GenBank/DDBJ databases">
        <title>New insights into the roles of widespread benthic archaea in carbon and nitrogen cycling.</title>
        <authorList>
            <person name="Lazar C.S."/>
            <person name="Baker B.J."/>
            <person name="Seitz K.W."/>
            <person name="Hyde A.S."/>
            <person name="Dick G.J."/>
            <person name="Hinrichs K.-U."/>
            <person name="Teske A.P."/>
        </authorList>
    </citation>
    <scope>NUCLEOTIDE SEQUENCE [LARGE SCALE GENOMIC DNA]</scope>
    <source>
        <strain evidence="3">SG8-32-1</strain>
    </source>
</reference>
<evidence type="ECO:0000313" key="4">
    <source>
        <dbReference type="Proteomes" id="UP000037237"/>
    </source>
</evidence>
<dbReference type="HAMAP" id="MF_00338">
    <property type="entry name" value="UPF0145"/>
    <property type="match status" value="1"/>
</dbReference>
<accession>A0A0M0BPZ0</accession>
<protein>
    <recommendedName>
        <fullName evidence="2">UPF0145 protein AC477_04800</fullName>
    </recommendedName>
</protein>
<dbReference type="InterPro" id="IPR035439">
    <property type="entry name" value="UPF0145_dom_sf"/>
</dbReference>
<dbReference type="Pfam" id="PF01906">
    <property type="entry name" value="YbjQ_1"/>
    <property type="match status" value="1"/>
</dbReference>
<sequence>MVVTTSTIPGYEIVKALGIVHGMTVRTRGVGGKIMAGIEGMFGGEVTSYSSEAEKARKESMQRLIENAKSIAADAIVRTDFETSDILNGTATIFSAYGTAVIIRPIKK</sequence>
<dbReference type="AlphaFoldDB" id="A0A0M0BPZ0"/>